<dbReference type="PROSITE" id="PS51294">
    <property type="entry name" value="HTH_MYB"/>
    <property type="match status" value="1"/>
</dbReference>
<dbReference type="Pfam" id="PF00249">
    <property type="entry name" value="Myb_DNA-binding"/>
    <property type="match status" value="1"/>
</dbReference>
<feature type="region of interest" description="Disordered" evidence="3">
    <location>
        <begin position="271"/>
        <end position="302"/>
    </location>
</feature>
<dbReference type="SUPFAM" id="SSF46689">
    <property type="entry name" value="Homeodomain-like"/>
    <property type="match status" value="1"/>
</dbReference>
<name>A0AA36E7M9_LACSI</name>
<dbReference type="Gene3D" id="1.10.246.220">
    <property type="match status" value="1"/>
</dbReference>
<feature type="region of interest" description="Disordered" evidence="3">
    <location>
        <begin position="591"/>
        <end position="652"/>
    </location>
</feature>
<proteinExistence type="predicted"/>
<dbReference type="InterPro" id="IPR017930">
    <property type="entry name" value="Myb_dom"/>
</dbReference>
<dbReference type="PROSITE" id="PS50090">
    <property type="entry name" value="MYB_LIKE"/>
    <property type="match status" value="1"/>
</dbReference>
<feature type="compositionally biased region" description="Polar residues" evidence="3">
    <location>
        <begin position="420"/>
        <end position="433"/>
    </location>
</feature>
<keyword evidence="2" id="KW-0539">Nucleus</keyword>
<evidence type="ECO:0000259" key="4">
    <source>
        <dbReference type="PROSITE" id="PS50090"/>
    </source>
</evidence>
<sequence length="782" mass="87097">MIVQYKYHPNSGHEYTDHSSRHQLQLNNNPPTQETYPDANLLFHKPIYIPFRFRNCISSINTAYWKSATQLQFNSIPPKSYNSFPLFKNLIFVFSATELKFWGNQRLQRSNQSVFAFLHFYAFVIELHVVECYMETLVAIEGSEKSKLEGTSAIVITCSDSSKQIADPVVYKLARVEGDGRLVPATDDEVMEVEDLLDDKSSVHFVLDTCQPAVCVSNHETFGQEFMTMPADSQGLFKVKDPCTLGGGSDTVFGTTVDLGKLNSQFEEIGRSVSSPVDGKIEESGDRKGSGESEPSTSTMCVNGKPDFSKLKGEICLDNLSVRELHATFKATFGRETSVKDKQWLKRRISMGLSNSCDVSTTTFIIENNIITKKPKVEEDCNLNNENEKEDPFVISVGQSQSQSQSVDNHNHNHMENDQLGGSSRSVQSGTTPKNHHIGIGSEDDKEGGKRVRKPTKRYIEVSESESRDREYSGSGRLVSSVKSSGHGPRTRVRPIHNIQPVTSTTTRPLVTRQDSLGGSGVEIPYVSRIRRGRPRENFMALMKFQSCGTGITPKLVKTAHDDEVENRELKTALPTGWVQLQQPVIIKEGVGGGSEEYSEEASGELKNDSEEGEGQMDSYDDVEAEDDSDDNDNGNNILTVPTAKGGMRRKHHRPWTLSEVVKLVEGVSRYGAGRWSEIKRIAFSTCSHRTPVDLKDKWRNLLRASFAQLPAEKGVQNSKKQSSIPIPAPILLRVRELAEMQSQVSPDLKQPHRFGGGHNHNHNHNSNSGSRNVNDIKSGFL</sequence>
<dbReference type="PANTHER" id="PTHR47122">
    <property type="entry name" value="MYB-LIKE DNA-BINDING DOMAIN CONTAINING PROTEIN, EXPRESSED"/>
    <property type="match status" value="1"/>
</dbReference>
<feature type="compositionally biased region" description="Basic and acidic residues" evidence="3">
    <location>
        <begin position="458"/>
        <end position="472"/>
    </location>
</feature>
<dbReference type="EMBL" id="OX465081">
    <property type="protein sequence ID" value="CAI9286254.1"/>
    <property type="molecule type" value="Genomic_DNA"/>
</dbReference>
<feature type="compositionally biased region" description="Acidic residues" evidence="3">
    <location>
        <begin position="611"/>
        <end position="633"/>
    </location>
</feature>
<dbReference type="CDD" id="cd11660">
    <property type="entry name" value="SANT_TRF"/>
    <property type="match status" value="1"/>
</dbReference>
<reference evidence="6" key="1">
    <citation type="submission" date="2023-04" db="EMBL/GenBank/DDBJ databases">
        <authorList>
            <person name="Vijverberg K."/>
            <person name="Xiong W."/>
            <person name="Schranz E."/>
        </authorList>
    </citation>
    <scope>NUCLEOTIDE SEQUENCE</scope>
</reference>
<comment type="subcellular location">
    <subcellularLocation>
        <location evidence="1">Nucleus</location>
    </subcellularLocation>
</comment>
<keyword evidence="7" id="KW-1185">Reference proteome</keyword>
<dbReference type="SMART" id="SM00717">
    <property type="entry name" value="SANT"/>
    <property type="match status" value="1"/>
</dbReference>
<dbReference type="InterPro" id="IPR009057">
    <property type="entry name" value="Homeodomain-like_sf"/>
</dbReference>
<evidence type="ECO:0000313" key="7">
    <source>
        <dbReference type="Proteomes" id="UP001177003"/>
    </source>
</evidence>
<dbReference type="InterPro" id="IPR001005">
    <property type="entry name" value="SANT/Myb"/>
</dbReference>
<evidence type="ECO:0000259" key="5">
    <source>
        <dbReference type="PROSITE" id="PS51294"/>
    </source>
</evidence>
<organism evidence="6 7">
    <name type="scientific">Lactuca saligna</name>
    <name type="common">Willowleaf lettuce</name>
    <dbReference type="NCBI Taxonomy" id="75948"/>
    <lineage>
        <taxon>Eukaryota</taxon>
        <taxon>Viridiplantae</taxon>
        <taxon>Streptophyta</taxon>
        <taxon>Embryophyta</taxon>
        <taxon>Tracheophyta</taxon>
        <taxon>Spermatophyta</taxon>
        <taxon>Magnoliopsida</taxon>
        <taxon>eudicotyledons</taxon>
        <taxon>Gunneridae</taxon>
        <taxon>Pentapetalae</taxon>
        <taxon>asterids</taxon>
        <taxon>campanulids</taxon>
        <taxon>Asterales</taxon>
        <taxon>Asteraceae</taxon>
        <taxon>Cichorioideae</taxon>
        <taxon>Cichorieae</taxon>
        <taxon>Lactucinae</taxon>
        <taxon>Lactuca</taxon>
    </lineage>
</organism>
<feature type="region of interest" description="Disordered" evidence="3">
    <location>
        <begin position="742"/>
        <end position="782"/>
    </location>
</feature>
<feature type="region of interest" description="Disordered" evidence="3">
    <location>
        <begin position="9"/>
        <end position="30"/>
    </location>
</feature>
<feature type="compositionally biased region" description="Basic and acidic residues" evidence="3">
    <location>
        <begin position="279"/>
        <end position="291"/>
    </location>
</feature>
<dbReference type="PANTHER" id="PTHR47122:SF4">
    <property type="entry name" value="TRF-LIKE 3"/>
    <property type="match status" value="1"/>
</dbReference>
<evidence type="ECO:0000313" key="6">
    <source>
        <dbReference type="EMBL" id="CAI9286254.1"/>
    </source>
</evidence>
<feature type="region of interest" description="Disordered" evidence="3">
    <location>
        <begin position="397"/>
        <end position="494"/>
    </location>
</feature>
<accession>A0AA36E7M9</accession>
<feature type="domain" description="Myb-like" evidence="4">
    <location>
        <begin position="655"/>
        <end position="703"/>
    </location>
</feature>
<feature type="domain" description="HTH myb-type" evidence="5">
    <location>
        <begin position="648"/>
        <end position="707"/>
    </location>
</feature>
<protein>
    <submittedName>
        <fullName evidence="6">Uncharacterized protein</fullName>
    </submittedName>
</protein>
<dbReference type="Proteomes" id="UP001177003">
    <property type="component" value="Chromosome 5"/>
</dbReference>
<evidence type="ECO:0000256" key="3">
    <source>
        <dbReference type="SAM" id="MobiDB-lite"/>
    </source>
</evidence>
<evidence type="ECO:0000256" key="2">
    <source>
        <dbReference type="ARBA" id="ARBA00023242"/>
    </source>
</evidence>
<dbReference type="GO" id="GO:0005634">
    <property type="term" value="C:nucleus"/>
    <property type="evidence" value="ECO:0007669"/>
    <property type="project" value="UniProtKB-SubCell"/>
</dbReference>
<evidence type="ECO:0000256" key="1">
    <source>
        <dbReference type="ARBA" id="ARBA00004123"/>
    </source>
</evidence>
<dbReference type="AlphaFoldDB" id="A0AA36E7M9"/>
<gene>
    <name evidence="6" type="ORF">LSALG_LOCUS25684</name>
</gene>